<keyword evidence="1" id="KW-0175">Coiled coil</keyword>
<feature type="transmembrane region" description="Helical" evidence="3">
    <location>
        <begin position="7"/>
        <end position="28"/>
    </location>
</feature>
<dbReference type="InterPro" id="IPR040248">
    <property type="entry name" value="RRBP1"/>
</dbReference>
<dbReference type="PANTHER" id="PTHR18939">
    <property type="entry name" value="RIBOSOME BINDING PROTEIN-1"/>
    <property type="match status" value="1"/>
</dbReference>
<feature type="region of interest" description="Disordered" evidence="2">
    <location>
        <begin position="111"/>
        <end position="141"/>
    </location>
</feature>
<proteinExistence type="predicted"/>
<keyword evidence="3" id="KW-0472">Membrane</keyword>
<keyword evidence="3" id="KW-1133">Transmembrane helix</keyword>
<reference evidence="5 6" key="1">
    <citation type="submission" date="2025-05" db="UniProtKB">
        <authorList>
            <consortium name="RefSeq"/>
        </authorList>
    </citation>
    <scope>IDENTIFICATION</scope>
    <source>
        <tissue evidence="5 6">Muscle</tissue>
    </source>
</reference>
<evidence type="ECO:0000256" key="3">
    <source>
        <dbReference type="SAM" id="Phobius"/>
    </source>
</evidence>
<name>A0ABM1TEA1_LIMPO</name>
<feature type="compositionally biased region" description="Basic and acidic residues" evidence="2">
    <location>
        <begin position="72"/>
        <end position="84"/>
    </location>
</feature>
<dbReference type="PANTHER" id="PTHR18939:SF4">
    <property type="entry name" value="RIBOSOME-BINDING PROTEIN 1"/>
    <property type="match status" value="1"/>
</dbReference>
<keyword evidence="4" id="KW-1185">Reference proteome</keyword>
<evidence type="ECO:0000313" key="6">
    <source>
        <dbReference type="RefSeq" id="XP_022254207.1"/>
    </source>
</evidence>
<dbReference type="RefSeq" id="XP_022254207.1">
    <property type="nucleotide sequence ID" value="XM_022398499.1"/>
</dbReference>
<evidence type="ECO:0000313" key="5">
    <source>
        <dbReference type="RefSeq" id="XP_022254205.1"/>
    </source>
</evidence>
<accession>A0ABM1TEA1</accession>
<feature type="compositionally biased region" description="Basic and acidic residues" evidence="2">
    <location>
        <begin position="179"/>
        <end position="234"/>
    </location>
</feature>
<organism evidence="4 6">
    <name type="scientific">Limulus polyphemus</name>
    <name type="common">Atlantic horseshoe crab</name>
    <dbReference type="NCBI Taxonomy" id="6850"/>
    <lineage>
        <taxon>Eukaryota</taxon>
        <taxon>Metazoa</taxon>
        <taxon>Ecdysozoa</taxon>
        <taxon>Arthropoda</taxon>
        <taxon>Chelicerata</taxon>
        <taxon>Merostomata</taxon>
        <taxon>Xiphosura</taxon>
        <taxon>Limulidae</taxon>
        <taxon>Limulus</taxon>
    </lineage>
</organism>
<feature type="region of interest" description="Disordered" evidence="2">
    <location>
        <begin position="1106"/>
        <end position="1131"/>
    </location>
</feature>
<feature type="coiled-coil region" evidence="1">
    <location>
        <begin position="851"/>
        <end position="1039"/>
    </location>
</feature>
<keyword evidence="3" id="KW-0812">Transmembrane</keyword>
<feature type="region of interest" description="Disordered" evidence="2">
    <location>
        <begin position="335"/>
        <end position="385"/>
    </location>
</feature>
<feature type="region of interest" description="Disordered" evidence="2">
    <location>
        <begin position="50"/>
        <end position="84"/>
    </location>
</feature>
<sequence>MDIQTALIFVGAFLFIGLLLYLVSVFGIKEKTYEEAIEEQRRLNLEAELQPKSDKTAKKEKKFKKWGKKSKEKADENKSTHTEHFIQSKLETEHIEHVEFKSTAEVIYTDPDVDPRPLKAKKKNKVAQPKPILVNRDSSPPLVDEREIQRVRSNSFGKIQPKDELELKHMTHSQDLSIEPEKIKKKGGETEKTTENNDYAKEDSPIQKQEEAKKKKIWDDSMKVVKDDTGHSRGLEPQPKKSKKQKSDYLLPAGDNVELAASRLLVLLKNAELSAEDSQMLIDVLLTKQNEEAVVWTKKNDPVANLKKQLQEREQQLESEQCQAQAISAKMRELKQELNKEKSRSSGLERTLREKLGQHQEEIKSLQSSIQMSQDQHKKEASSLQAKIQQLQTKVTDEQAPTIQRLQEENNTLKQNLSRLEKESCSRVELSQLQHELDQAKSAKELYDAKQNTLLKTNEELQQEKQKLQECVQQLKEEEYKNTQQVNKLTQEIENLRTSFHNIENDNSSMKKQLEEARQQGIDKERNVKELYDSLEEARKKNDEAESQLHTFQAQISDLTNKNNEQRNELNNLFQQNETLSSEISSLREQSAAKQQESMQQNGELYDKMNEDQQMNKIDLIEHQKILEEKDQALQQLEDALSTHKEQLLSLTEEVENQKQKNNELREKNWKTMEALQISEKAAEEKLKQLQTESTLVNDRLRQEAEEKVKQAEQRLQERLQQVEKEQEEKYCQQLEEVTSIKEHNTEAKVQSACREVEGRLQQALQDVDRWKTEADKIESEKLKEICKSKEEANQRLRDQENKVQELLQRIFPSIKIDNQLDFSEWLSCFEKEALEWLCKLKETSEDHAECNVIKEQLEEVSSRLQKLEVEKQKIEVQAQHYKTALAETESILNKLQNSVEDEEKIWREKLNTKDQELQKALKERERLTEEKQTLENSLQKLEGFEEATSEVCGVKFAFSCIEKTLPNILNEMQAKLVELQSKLQGEENERKVLEQKYEEVSRNSQNLQEKLDSKDKEIEELQKEKDAVESVTKELELSKSLLEKERKITKDLSSKTVKLDSLVKIGQDSLKYEQNISRKLEEDLKTKEATVSQLQAQLQALKVPTANGPPVATTVESPMSTETDGASNKK</sequence>
<feature type="region of interest" description="Disordered" evidence="2">
    <location>
        <begin position="154"/>
        <end position="248"/>
    </location>
</feature>
<evidence type="ECO:0000256" key="1">
    <source>
        <dbReference type="SAM" id="Coils"/>
    </source>
</evidence>
<evidence type="ECO:0000313" key="4">
    <source>
        <dbReference type="Proteomes" id="UP000694941"/>
    </source>
</evidence>
<feature type="compositionally biased region" description="Basic and acidic residues" evidence="2">
    <location>
        <begin position="160"/>
        <end position="169"/>
    </location>
</feature>
<feature type="compositionally biased region" description="Polar residues" evidence="2">
    <location>
        <begin position="1115"/>
        <end position="1131"/>
    </location>
</feature>
<gene>
    <name evidence="5 6" type="primary">LOC106469926</name>
</gene>
<protein>
    <submittedName>
        <fullName evidence="5 6">Ribosome-binding protein 1-like isoform X1</fullName>
    </submittedName>
</protein>
<dbReference type="Proteomes" id="UP000694941">
    <property type="component" value="Unplaced"/>
</dbReference>
<feature type="compositionally biased region" description="Basic and acidic residues" evidence="2">
    <location>
        <begin position="335"/>
        <end position="344"/>
    </location>
</feature>
<feature type="compositionally biased region" description="Polar residues" evidence="2">
    <location>
        <begin position="365"/>
        <end position="374"/>
    </location>
</feature>
<evidence type="ECO:0000256" key="2">
    <source>
        <dbReference type="SAM" id="MobiDB-lite"/>
    </source>
</evidence>
<dbReference type="RefSeq" id="XP_022254205.1">
    <property type="nucleotide sequence ID" value="XM_022398497.1"/>
</dbReference>
<feature type="compositionally biased region" description="Basic and acidic residues" evidence="2">
    <location>
        <begin position="350"/>
        <end position="364"/>
    </location>
</feature>
<dbReference type="GeneID" id="106469926"/>
<feature type="compositionally biased region" description="Basic residues" evidence="2">
    <location>
        <begin position="58"/>
        <end position="71"/>
    </location>
</feature>